<evidence type="ECO:0000256" key="1">
    <source>
        <dbReference type="SAM" id="Phobius"/>
    </source>
</evidence>
<comment type="caution">
    <text evidence="2">The sequence shown here is derived from an EMBL/GenBank/DDBJ whole genome shotgun (WGS) entry which is preliminary data.</text>
</comment>
<reference evidence="2 3" key="1">
    <citation type="submission" date="2020-08" db="EMBL/GenBank/DDBJ databases">
        <title>Functional genomics of gut bacteria from endangered species of beetles.</title>
        <authorList>
            <person name="Carlos-Shanley C."/>
        </authorList>
    </citation>
    <scope>NUCLEOTIDE SEQUENCE [LARGE SCALE GENOMIC DNA]</scope>
    <source>
        <strain evidence="2 3">S00245</strain>
    </source>
</reference>
<dbReference type="RefSeq" id="WP_184250829.1">
    <property type="nucleotide sequence ID" value="NZ_JACHLR010000056.1"/>
</dbReference>
<keyword evidence="1" id="KW-0472">Membrane</keyword>
<keyword evidence="1" id="KW-0812">Transmembrane</keyword>
<organism evidence="2 3">
    <name type="scientific">Novosphingobium chloroacetimidivorans</name>
    <dbReference type="NCBI Taxonomy" id="1428314"/>
    <lineage>
        <taxon>Bacteria</taxon>
        <taxon>Pseudomonadati</taxon>
        <taxon>Pseudomonadota</taxon>
        <taxon>Alphaproteobacteria</taxon>
        <taxon>Sphingomonadales</taxon>
        <taxon>Sphingomonadaceae</taxon>
        <taxon>Novosphingobium</taxon>
    </lineage>
</organism>
<protein>
    <submittedName>
        <fullName evidence="2">Uncharacterized protein</fullName>
    </submittedName>
</protein>
<feature type="transmembrane region" description="Helical" evidence="1">
    <location>
        <begin position="64"/>
        <end position="89"/>
    </location>
</feature>
<proteinExistence type="predicted"/>
<dbReference type="Proteomes" id="UP000555448">
    <property type="component" value="Unassembled WGS sequence"/>
</dbReference>
<keyword evidence="3" id="KW-1185">Reference proteome</keyword>
<evidence type="ECO:0000313" key="2">
    <source>
        <dbReference type="EMBL" id="MBB4861092.1"/>
    </source>
</evidence>
<dbReference type="AlphaFoldDB" id="A0A7W7KDZ7"/>
<accession>A0A7W7KDZ7</accession>
<evidence type="ECO:0000313" key="3">
    <source>
        <dbReference type="Proteomes" id="UP000555448"/>
    </source>
</evidence>
<keyword evidence="1" id="KW-1133">Transmembrane helix</keyword>
<name>A0A7W7KDZ7_9SPHN</name>
<dbReference type="EMBL" id="JACHLR010000056">
    <property type="protein sequence ID" value="MBB4861092.1"/>
    <property type="molecule type" value="Genomic_DNA"/>
</dbReference>
<sequence>MAQQQMAELNWVPLVDVDTTSDKIKLLDQAFDSNVVHARAFQQRLVEAYYPAIEEEKLSVPQRFAVILGLTCALWMVVGAVILSTIYTFSRFFS</sequence>
<gene>
    <name evidence="2" type="ORF">HNO88_004446</name>
</gene>